<evidence type="ECO:0000256" key="4">
    <source>
        <dbReference type="ARBA" id="ARBA00022741"/>
    </source>
</evidence>
<reference evidence="12" key="1">
    <citation type="submission" date="2008-12" db="EMBL/GenBank/DDBJ databases">
        <title>Complete sequence of Chloroflexus aggregans DSM 9485.</title>
        <authorList>
            <consortium name="US DOE Joint Genome Institute"/>
            <person name="Lucas S."/>
            <person name="Copeland A."/>
            <person name="Lapidus A."/>
            <person name="Glavina del Rio T."/>
            <person name="Dalin E."/>
            <person name="Tice H."/>
            <person name="Pitluck S."/>
            <person name="Foster B."/>
            <person name="Larimer F."/>
            <person name="Land M."/>
            <person name="Hauser L."/>
            <person name="Kyrpides N."/>
            <person name="Mikhailova N."/>
            <person name="Bryant D."/>
            <person name="Richardson P."/>
        </authorList>
    </citation>
    <scope>NUCLEOTIDE SEQUENCE</scope>
    <source>
        <strain evidence="12">DSM 9485</strain>
    </source>
</reference>
<sequence length="439" mass="47641">MKPAKLLADYTDHPSFRRICREAKQMLKEGMDVAMIRQAIAARYGTPPTELRLRDTPQPLKIVGEHLVEPGAIEQIRMALRLPPAIRGALMPDAHQGYALPVGGVIAYDRAVAPYQVGVDIGCRMHLSIFAELTPDDARRDRQLLLETLSKVTVFGIGSPKKPVADHPILTDSRWRATKLLRELHELARVQIGTSGGGNHFAEIVIGEWLTNGQPFVGLLTHSGSRGVGARIANYYAELADRETAVIAKGIPRTYGWLSTEREAGQEYLLAMRLAGDFARANHEVIHARFARALGLKVTQVIENHHNFAWEQPDGTVIHRKGATPAEAGVLGIIPGSMATASYIVEGLGDKATLASAAHGAGRRFSRAEARRTITPAMAAAVVREAGVLVRGLTVDESPLAYKDIESVMEVQIAAGLIRPVARMRPLVVVMSGARGEDS</sequence>
<keyword evidence="3 11" id="KW-0479">Metal-binding</keyword>
<dbReference type="Proteomes" id="UP000002508">
    <property type="component" value="Chromosome"/>
</dbReference>
<keyword evidence="5" id="KW-0692">RNA repair</keyword>
<dbReference type="Pfam" id="PF01139">
    <property type="entry name" value="RtcB"/>
    <property type="match status" value="2"/>
</dbReference>
<feature type="binding site" evidence="11">
    <location>
        <position position="306"/>
    </location>
    <ligand>
        <name>Mn(2+)</name>
        <dbReference type="ChEBI" id="CHEBI:29035"/>
        <label>2</label>
    </ligand>
</feature>
<comment type="cofactor">
    <cofactor evidence="11">
        <name>Mn(2+)</name>
        <dbReference type="ChEBI" id="CHEBI:29035"/>
    </cofactor>
    <text evidence="11">Binds 2 manganese ions per subunit.</text>
</comment>
<evidence type="ECO:0000313" key="12">
    <source>
        <dbReference type="EMBL" id="ACL24214.1"/>
    </source>
</evidence>
<name>B8G8F2_CHLAD</name>
<dbReference type="EMBL" id="CP001337">
    <property type="protein sequence ID" value="ACL24214.1"/>
    <property type="molecule type" value="Genomic_DNA"/>
</dbReference>
<dbReference type="STRING" id="326427.Cagg_1306"/>
<feature type="binding site" evidence="11">
    <location>
        <position position="222"/>
    </location>
    <ligand>
        <name>Mn(2+)</name>
        <dbReference type="ChEBI" id="CHEBI:29035"/>
        <label>2</label>
    </ligand>
</feature>
<dbReference type="KEGG" id="cag:Cagg_1306"/>
<feature type="binding site" evidence="10">
    <location>
        <begin position="199"/>
        <end position="203"/>
    </location>
    <ligand>
        <name>GMP</name>
        <dbReference type="ChEBI" id="CHEBI:58115"/>
    </ligand>
</feature>
<feature type="binding site" evidence="11">
    <location>
        <position position="120"/>
    </location>
    <ligand>
        <name>Mn(2+)</name>
        <dbReference type="ChEBI" id="CHEBI:29035"/>
        <label>1</label>
    </ligand>
</feature>
<feature type="active site" description="GMP-histidine intermediate" evidence="9">
    <location>
        <position position="359"/>
    </location>
</feature>
<dbReference type="SUPFAM" id="SSF103365">
    <property type="entry name" value="Hypothetical protein PH1602"/>
    <property type="match status" value="1"/>
</dbReference>
<keyword evidence="4 10" id="KW-0547">Nucleotide-binding</keyword>
<evidence type="ECO:0000256" key="6">
    <source>
        <dbReference type="ARBA" id="ARBA00023134"/>
    </source>
</evidence>
<feature type="binding site" evidence="10">
    <location>
        <position position="342"/>
    </location>
    <ligand>
        <name>GMP</name>
        <dbReference type="ChEBI" id="CHEBI:58115"/>
    </ligand>
</feature>
<keyword evidence="7 11" id="KW-0464">Manganese</keyword>
<evidence type="ECO:0000256" key="5">
    <source>
        <dbReference type="ARBA" id="ARBA00022800"/>
    </source>
</evidence>
<dbReference type="GO" id="GO:0006396">
    <property type="term" value="P:RNA processing"/>
    <property type="evidence" value="ECO:0007669"/>
    <property type="project" value="InterPro"/>
</dbReference>
<dbReference type="Gene3D" id="3.90.1860.10">
    <property type="entry name" value="tRNA-splicing ligase RtcB"/>
    <property type="match status" value="1"/>
</dbReference>
<comment type="catalytic activity">
    <reaction evidence="8">
        <text>a 3'-end 3'-phospho-ribonucleotide-RNA + a 5'-end dephospho-ribonucleoside-RNA + GTP = a ribonucleotidyl-ribonucleotide-RNA + GMP + diphosphate</text>
        <dbReference type="Rhea" id="RHEA:68076"/>
        <dbReference type="Rhea" id="RHEA-COMP:10463"/>
        <dbReference type="Rhea" id="RHEA-COMP:13936"/>
        <dbReference type="Rhea" id="RHEA-COMP:17355"/>
        <dbReference type="ChEBI" id="CHEBI:33019"/>
        <dbReference type="ChEBI" id="CHEBI:37565"/>
        <dbReference type="ChEBI" id="CHEBI:58115"/>
        <dbReference type="ChEBI" id="CHEBI:83062"/>
        <dbReference type="ChEBI" id="CHEBI:138284"/>
        <dbReference type="ChEBI" id="CHEBI:173118"/>
        <dbReference type="EC" id="6.5.1.8"/>
    </reaction>
</comment>
<feature type="binding site" evidence="10">
    <location>
        <begin position="335"/>
        <end position="338"/>
    </location>
    <ligand>
        <name>GMP</name>
        <dbReference type="ChEBI" id="CHEBI:58115"/>
    </ligand>
</feature>
<feature type="binding site" evidence="10">
    <location>
        <begin position="306"/>
        <end position="307"/>
    </location>
    <ligand>
        <name>GMP</name>
        <dbReference type="ChEBI" id="CHEBI:58115"/>
    </ligand>
</feature>
<evidence type="ECO:0000256" key="9">
    <source>
        <dbReference type="PIRSR" id="PIRSR601233-1"/>
    </source>
</evidence>
<evidence type="ECO:0000256" key="8">
    <source>
        <dbReference type="ARBA" id="ARBA00047746"/>
    </source>
</evidence>
<gene>
    <name evidence="12" type="ordered locus">Cagg_1306</name>
</gene>
<dbReference type="AlphaFoldDB" id="B8G8F2"/>
<evidence type="ECO:0000256" key="7">
    <source>
        <dbReference type="ARBA" id="ARBA00023211"/>
    </source>
</evidence>
<dbReference type="PANTHER" id="PTHR43749:SF2">
    <property type="entry name" value="RNA-SPLICING LIGASE RTCB"/>
    <property type="match status" value="1"/>
</dbReference>
<dbReference type="InterPro" id="IPR001233">
    <property type="entry name" value="RtcB"/>
</dbReference>
<keyword evidence="6 10" id="KW-0342">GTP-binding</keyword>
<dbReference type="OrthoDB" id="9802323at2"/>
<dbReference type="GO" id="GO:0030145">
    <property type="term" value="F:manganese ion binding"/>
    <property type="evidence" value="ECO:0007669"/>
    <property type="project" value="TreeGrafter"/>
</dbReference>
<dbReference type="GO" id="GO:0003909">
    <property type="term" value="F:DNA ligase activity"/>
    <property type="evidence" value="ECO:0007669"/>
    <property type="project" value="TreeGrafter"/>
</dbReference>
<dbReference type="GO" id="GO:0005525">
    <property type="term" value="F:GTP binding"/>
    <property type="evidence" value="ECO:0007669"/>
    <property type="project" value="UniProtKB-KW"/>
</dbReference>
<evidence type="ECO:0000256" key="11">
    <source>
        <dbReference type="PIRSR" id="PIRSR601233-3"/>
    </source>
</evidence>
<evidence type="ECO:0000256" key="10">
    <source>
        <dbReference type="PIRSR" id="PIRSR601233-2"/>
    </source>
</evidence>
<feature type="binding site" evidence="10">
    <location>
        <begin position="359"/>
        <end position="362"/>
    </location>
    <ligand>
        <name>GMP</name>
        <dbReference type="ChEBI" id="CHEBI:58115"/>
    </ligand>
</feature>
<evidence type="ECO:0000313" key="13">
    <source>
        <dbReference type="Proteomes" id="UP000002508"/>
    </source>
</evidence>
<dbReference type="HOGENOM" id="CLU_022279_1_0_0"/>
<proteinExistence type="predicted"/>
<dbReference type="InterPro" id="IPR052915">
    <property type="entry name" value="RtcB-like"/>
</dbReference>
<dbReference type="EC" id="6.5.1.8" evidence="1"/>
<dbReference type="RefSeq" id="WP_012616578.1">
    <property type="nucleotide sequence ID" value="NC_011831.1"/>
</dbReference>
<accession>B8G8F2</accession>
<dbReference type="InterPro" id="IPR036025">
    <property type="entry name" value="RtcB-like_sf"/>
</dbReference>
<organism evidence="12 13">
    <name type="scientific">Chloroflexus aggregans (strain MD-66 / DSM 9485)</name>
    <dbReference type="NCBI Taxonomy" id="326427"/>
    <lineage>
        <taxon>Bacteria</taxon>
        <taxon>Bacillati</taxon>
        <taxon>Chloroflexota</taxon>
        <taxon>Chloroflexia</taxon>
        <taxon>Chloroflexales</taxon>
        <taxon>Chloroflexineae</taxon>
        <taxon>Chloroflexaceae</taxon>
        <taxon>Chloroflexus</taxon>
    </lineage>
</organism>
<feature type="binding site" evidence="11">
    <location>
        <position position="200"/>
    </location>
    <ligand>
        <name>Mn(2+)</name>
        <dbReference type="ChEBI" id="CHEBI:29035"/>
        <label>1</label>
    </ligand>
</feature>
<keyword evidence="2" id="KW-0436">Ligase</keyword>
<dbReference type="GO" id="GO:0170057">
    <property type="term" value="F:RNA ligase (GTP) activity"/>
    <property type="evidence" value="ECO:0007669"/>
    <property type="project" value="UniProtKB-EC"/>
</dbReference>
<dbReference type="eggNOG" id="COG1690">
    <property type="taxonomic scope" value="Bacteria"/>
</dbReference>
<dbReference type="GO" id="GO:0042245">
    <property type="term" value="P:RNA repair"/>
    <property type="evidence" value="ECO:0007669"/>
    <property type="project" value="UniProtKB-KW"/>
</dbReference>
<protein>
    <recommendedName>
        <fullName evidence="1">3'-phosphate/5'-hydroxy nucleic acid ligase</fullName>
        <ecNumber evidence="1">6.5.1.8</ecNumber>
    </recommendedName>
</protein>
<evidence type="ECO:0000256" key="2">
    <source>
        <dbReference type="ARBA" id="ARBA00022598"/>
    </source>
</evidence>
<keyword evidence="13" id="KW-1185">Reference proteome</keyword>
<evidence type="ECO:0000256" key="1">
    <source>
        <dbReference type="ARBA" id="ARBA00012726"/>
    </source>
</evidence>
<evidence type="ECO:0000256" key="3">
    <source>
        <dbReference type="ARBA" id="ARBA00022723"/>
    </source>
</evidence>
<dbReference type="GO" id="GO:0006281">
    <property type="term" value="P:DNA repair"/>
    <property type="evidence" value="ECO:0007669"/>
    <property type="project" value="TreeGrafter"/>
</dbReference>
<dbReference type="PANTHER" id="PTHR43749">
    <property type="entry name" value="RNA-SPLICING LIGASE RTCB"/>
    <property type="match status" value="1"/>
</dbReference>